<dbReference type="EMBL" id="CAJNOE010000067">
    <property type="protein sequence ID" value="CAF0850432.1"/>
    <property type="molecule type" value="Genomic_DNA"/>
</dbReference>
<dbReference type="AlphaFoldDB" id="A0A814FQ21"/>
<evidence type="ECO:0000313" key="2">
    <source>
        <dbReference type="EMBL" id="CAF0850432.1"/>
    </source>
</evidence>
<dbReference type="Proteomes" id="UP000663832">
    <property type="component" value="Unassembled WGS sequence"/>
</dbReference>
<dbReference type="Proteomes" id="UP000663844">
    <property type="component" value="Unassembled WGS sequence"/>
</dbReference>
<dbReference type="Proteomes" id="UP000663868">
    <property type="component" value="Unassembled WGS sequence"/>
</dbReference>
<gene>
    <name evidence="5" type="ORF">BJG266_LOCUS16436</name>
    <name evidence="2" type="ORF">IZO911_LOCUS9563</name>
    <name evidence="6" type="ORF">JYZ213_LOCUS17249</name>
    <name evidence="8" type="ORF">KXQ929_LOCUS1445</name>
    <name evidence="10" type="ORF">OKA104_LOCUS31677</name>
    <name evidence="9" type="ORF">OXD698_LOCUS23658</name>
    <name evidence="4" type="ORF">QVE165_LOCUS14035</name>
    <name evidence="7" type="ORF">QVE165_LOCUS18231</name>
    <name evidence="3" type="ORF">VCS650_LOCUS13003</name>
</gene>
<dbReference type="Proteomes" id="UP000663881">
    <property type="component" value="Unassembled WGS sequence"/>
</dbReference>
<dbReference type="Proteomes" id="UP000663891">
    <property type="component" value="Unassembled WGS sequence"/>
</dbReference>
<evidence type="ECO:0000313" key="7">
    <source>
        <dbReference type="EMBL" id="CAF1062487.1"/>
    </source>
</evidence>
<evidence type="ECO:0000313" key="10">
    <source>
        <dbReference type="EMBL" id="CAF4032823.1"/>
    </source>
</evidence>
<protein>
    <submittedName>
        <fullName evidence="4">Uncharacterized protein</fullName>
    </submittedName>
</protein>
<dbReference type="EMBL" id="CAJNOM010000107">
    <property type="protein sequence ID" value="CAF1062487.1"/>
    <property type="molecule type" value="Genomic_DNA"/>
</dbReference>
<evidence type="ECO:0000256" key="1">
    <source>
        <dbReference type="SAM" id="SignalP"/>
    </source>
</evidence>
<keyword evidence="1" id="KW-0732">Signal</keyword>
<evidence type="ECO:0000313" key="9">
    <source>
        <dbReference type="EMBL" id="CAF3895650.1"/>
    </source>
</evidence>
<evidence type="ECO:0000313" key="4">
    <source>
        <dbReference type="EMBL" id="CAF0984291.1"/>
    </source>
</evidence>
<evidence type="ECO:0000313" key="3">
    <source>
        <dbReference type="EMBL" id="CAF0968492.1"/>
    </source>
</evidence>
<evidence type="ECO:0000313" key="11">
    <source>
        <dbReference type="Proteomes" id="UP000663832"/>
    </source>
</evidence>
<dbReference type="EMBL" id="CAJNON010000102">
    <property type="protein sequence ID" value="CAF0968492.1"/>
    <property type="molecule type" value="Genomic_DNA"/>
</dbReference>
<name>A0A814FQ21_9BILA</name>
<dbReference type="EMBL" id="CAJOBB010000040">
    <property type="protein sequence ID" value="CAF3526557.1"/>
    <property type="molecule type" value="Genomic_DNA"/>
</dbReference>
<dbReference type="EMBL" id="CAJNOM010000073">
    <property type="protein sequence ID" value="CAF0984291.1"/>
    <property type="molecule type" value="Genomic_DNA"/>
</dbReference>
<dbReference type="EMBL" id="CAJOAZ010002111">
    <property type="protein sequence ID" value="CAF3895650.1"/>
    <property type="molecule type" value="Genomic_DNA"/>
</dbReference>
<comment type="caution">
    <text evidence="4">The sequence shown here is derived from an EMBL/GenBank/DDBJ whole genome shotgun (WGS) entry which is preliminary data.</text>
</comment>
<sequence length="108" mass="12476">MGSSAACWVIKLMICFVFLCTFVRISSTSPVYADDDEDQASVDNTFLNNYAVASGRFHIPENLNNYHHHQQHKFYQNKQDNPDNVQLSKRIIMLPRVGRRSIRSTLNE</sequence>
<evidence type="ECO:0000313" key="8">
    <source>
        <dbReference type="EMBL" id="CAF3526557.1"/>
    </source>
</evidence>
<feature type="chain" id="PRO_5036224405" evidence="1">
    <location>
        <begin position="29"/>
        <end position="108"/>
    </location>
</feature>
<dbReference type="EMBL" id="CAJNOI010000076">
    <property type="protein sequence ID" value="CAF1010490.1"/>
    <property type="molecule type" value="Genomic_DNA"/>
</dbReference>
<organism evidence="4 11">
    <name type="scientific">Adineta steineri</name>
    <dbReference type="NCBI Taxonomy" id="433720"/>
    <lineage>
        <taxon>Eukaryota</taxon>
        <taxon>Metazoa</taxon>
        <taxon>Spiralia</taxon>
        <taxon>Gnathifera</taxon>
        <taxon>Rotifera</taxon>
        <taxon>Eurotatoria</taxon>
        <taxon>Bdelloidea</taxon>
        <taxon>Adinetida</taxon>
        <taxon>Adinetidae</taxon>
        <taxon>Adineta</taxon>
    </lineage>
</organism>
<feature type="signal peptide" evidence="1">
    <location>
        <begin position="1"/>
        <end position="28"/>
    </location>
</feature>
<keyword evidence="11" id="KW-1185">Reference proteome</keyword>
<reference evidence="4" key="1">
    <citation type="submission" date="2021-02" db="EMBL/GenBank/DDBJ databases">
        <authorList>
            <person name="Nowell W R."/>
        </authorList>
    </citation>
    <scope>NUCLEOTIDE SEQUENCE</scope>
</reference>
<evidence type="ECO:0000313" key="5">
    <source>
        <dbReference type="EMBL" id="CAF1010490.1"/>
    </source>
</evidence>
<dbReference type="Proteomes" id="UP000663860">
    <property type="component" value="Unassembled WGS sequence"/>
</dbReference>
<dbReference type="OrthoDB" id="9975812at2759"/>
<dbReference type="EMBL" id="CAJOAY010003646">
    <property type="protein sequence ID" value="CAF4032823.1"/>
    <property type="molecule type" value="Genomic_DNA"/>
</dbReference>
<evidence type="ECO:0000313" key="6">
    <source>
        <dbReference type="EMBL" id="CAF1024434.1"/>
    </source>
</evidence>
<proteinExistence type="predicted"/>
<dbReference type="Proteomes" id="UP000663877">
    <property type="component" value="Unassembled WGS sequence"/>
</dbReference>
<dbReference type="Proteomes" id="UP000663845">
    <property type="component" value="Unassembled WGS sequence"/>
</dbReference>
<accession>A0A814FQ21</accession>
<dbReference type="EMBL" id="CAJNOG010000160">
    <property type="protein sequence ID" value="CAF1024434.1"/>
    <property type="molecule type" value="Genomic_DNA"/>
</dbReference>